<name>A0ABV5I142_9RHOB</name>
<organism evidence="5 6">
    <name type="scientific">Roseovarius ramblicola</name>
    <dbReference type="NCBI Taxonomy" id="2022336"/>
    <lineage>
        <taxon>Bacteria</taxon>
        <taxon>Pseudomonadati</taxon>
        <taxon>Pseudomonadota</taxon>
        <taxon>Alphaproteobacteria</taxon>
        <taxon>Rhodobacterales</taxon>
        <taxon>Roseobacteraceae</taxon>
        <taxon>Roseovarius</taxon>
    </lineage>
</organism>
<reference evidence="5 6" key="1">
    <citation type="submission" date="2024-09" db="EMBL/GenBank/DDBJ databases">
        <authorList>
            <person name="Sun Q."/>
            <person name="Mori K."/>
        </authorList>
    </citation>
    <scope>NUCLEOTIDE SEQUENCE [LARGE SCALE GENOMIC DNA]</scope>
    <source>
        <strain evidence="5 6">CECT 9424</strain>
    </source>
</reference>
<accession>A0ABV5I142</accession>
<keyword evidence="1" id="KW-0500">Molybdenum</keyword>
<dbReference type="Gene3D" id="3.90.1170.50">
    <property type="entry name" value="Aldehyde oxidase/xanthine dehydrogenase, a/b hammerhead"/>
    <property type="match status" value="1"/>
</dbReference>
<evidence type="ECO:0000313" key="6">
    <source>
        <dbReference type="Proteomes" id="UP001589670"/>
    </source>
</evidence>
<sequence>MASKSADMAAVGAERVEDAALLTGRGRFTDDLPVPTMCVHAAILRSPHAHASLRSVDTSVARAMPGVRAIITGDDYASIAAPLMVGVKIPIECWPIARDKVRYSGEPVAVVLADNRYLAEDALDRIVVEYDTLEPVLDPLAALNADAPQLHAGLSGNLGADRSFRYGDPESAFDTAERTVDITIRYPRNSCTPIETYGVVAEWDPHGEAFDVLANFQGPFSIHPVIARALNVPGNRLRLRTPEESGGSFGVKQGVFPYIVLMAACARLAGRPVKWVEDRLEHLSASVSATNRVTTLRAAVTGEGRVTALDWDQVEDVGAYLRAPEPATLYRMHGNLCGAYDIANLAVRNRIVMTNKTPTGLNRGFGGPQVYFALERLMARIAHELSLDPVEVIRRNLIAADAFPHRTASGATYDSGNYQFALETALAQGGYDALLEARAAARAEGRLYGIGLAAAVEPSVSNMGYLSIALTPQERAKAGPKNGAQSAATIAIDPVGSVTVQLDSVPQGQGHRTVAAQVVADVFGLEHAQVRVLAAMDTARDAWSIAAGNYASRFAAASAGAVRIAADRLRDRLARIAAARINARPEDIRFAGGRVFAAGNPEAGLAFSRVASAAHWAPGTLPEGIGNPVRETAVWTAPELTAPTEADGINSSLCHAFILDFCGVEIDRMTGEARIDRYVTTHDCGTILHPGMVEGQIRGAFAHGVGAALYEEYAYDDAGAFLAGTFADYPVPTIHEIPELDILHICTPSPLTPLGAKGVGEGNCMSTPVCIANAVADAVAPLCGWTDLTLPLKPARLAAYLGDEPAAPLDVATKPKPQGRGLTGKGEARVEAQPQAIWDILMDADQLAAIIPGAHDVRKLSPMRFLADVTLGVGPVKGRYRVEVALSELDPPHGATLSGKANGALGSGEGMGYLTLTPEGEGTTVIGYSYEAQLGGKVASVGGRLLDGAARIVIGQFFTALGRKAGGASAANRFGARLKAVFGGAR</sequence>
<dbReference type="PANTHER" id="PTHR11908:SF132">
    <property type="entry name" value="ALDEHYDE OXIDASE 1-RELATED"/>
    <property type="match status" value="1"/>
</dbReference>
<dbReference type="SUPFAM" id="SSF56003">
    <property type="entry name" value="Molybdenum cofactor-binding domain"/>
    <property type="match status" value="1"/>
</dbReference>
<proteinExistence type="predicted"/>
<dbReference type="EMBL" id="JBHMEC010000017">
    <property type="protein sequence ID" value="MFB9150396.1"/>
    <property type="molecule type" value="Genomic_DNA"/>
</dbReference>
<dbReference type="PANTHER" id="PTHR11908">
    <property type="entry name" value="XANTHINE DEHYDROGENASE"/>
    <property type="match status" value="1"/>
</dbReference>
<dbReference type="Pfam" id="PF20256">
    <property type="entry name" value="MoCoBD_2"/>
    <property type="match status" value="1"/>
</dbReference>
<dbReference type="Pfam" id="PF02738">
    <property type="entry name" value="MoCoBD_1"/>
    <property type="match status" value="1"/>
</dbReference>
<dbReference type="CDD" id="cd05018">
    <property type="entry name" value="CoxG"/>
    <property type="match status" value="1"/>
</dbReference>
<dbReference type="RefSeq" id="WP_377069936.1">
    <property type="nucleotide sequence ID" value="NZ_JBHMEC010000017.1"/>
</dbReference>
<evidence type="ECO:0000313" key="5">
    <source>
        <dbReference type="EMBL" id="MFB9150396.1"/>
    </source>
</evidence>
<dbReference type="Pfam" id="PF06240">
    <property type="entry name" value="COXG"/>
    <property type="match status" value="1"/>
</dbReference>
<dbReference type="SUPFAM" id="SSF54665">
    <property type="entry name" value="CO dehydrogenase molybdoprotein N-domain-like"/>
    <property type="match status" value="1"/>
</dbReference>
<dbReference type="Gene3D" id="3.30.365.10">
    <property type="entry name" value="Aldehyde oxidase/xanthine dehydrogenase, molybdopterin binding domain"/>
    <property type="match status" value="4"/>
</dbReference>
<keyword evidence="6" id="KW-1185">Reference proteome</keyword>
<feature type="region of interest" description="Disordered" evidence="3">
    <location>
        <begin position="809"/>
        <end position="828"/>
    </location>
</feature>
<dbReference type="InterPro" id="IPR010419">
    <property type="entry name" value="CO_DH_gsu"/>
</dbReference>
<dbReference type="InterPro" id="IPR000674">
    <property type="entry name" value="Ald_Oxase/Xan_DH_a/b"/>
</dbReference>
<dbReference type="Pfam" id="PF01315">
    <property type="entry name" value="Ald_Xan_dh_C"/>
    <property type="match status" value="1"/>
</dbReference>
<gene>
    <name evidence="5" type="ORF">ACFFU4_11615</name>
</gene>
<dbReference type="Gene3D" id="3.30.530.20">
    <property type="match status" value="1"/>
</dbReference>
<evidence type="ECO:0000256" key="2">
    <source>
        <dbReference type="ARBA" id="ARBA00023002"/>
    </source>
</evidence>
<dbReference type="InterPro" id="IPR023393">
    <property type="entry name" value="START-like_dom_sf"/>
</dbReference>
<dbReference type="InterPro" id="IPR036856">
    <property type="entry name" value="Ald_Oxase/Xan_DH_a/b_sf"/>
</dbReference>
<dbReference type="SUPFAM" id="SSF55961">
    <property type="entry name" value="Bet v1-like"/>
    <property type="match status" value="1"/>
</dbReference>
<comment type="caution">
    <text evidence="5">The sequence shown here is derived from an EMBL/GenBank/DDBJ whole genome shotgun (WGS) entry which is preliminary data.</text>
</comment>
<dbReference type="SMART" id="SM01008">
    <property type="entry name" value="Ald_Xan_dh_C"/>
    <property type="match status" value="1"/>
</dbReference>
<protein>
    <submittedName>
        <fullName evidence="5">Molybdopterin cofactor-binding domain-containing protein</fullName>
    </submittedName>
</protein>
<dbReference type="InterPro" id="IPR016208">
    <property type="entry name" value="Ald_Oxase/xanthine_DH-like"/>
</dbReference>
<evidence type="ECO:0000256" key="3">
    <source>
        <dbReference type="SAM" id="MobiDB-lite"/>
    </source>
</evidence>
<dbReference type="InterPro" id="IPR037165">
    <property type="entry name" value="AldOxase/xan_DH_Mopterin-bd_sf"/>
</dbReference>
<dbReference type="InterPro" id="IPR008274">
    <property type="entry name" value="AldOxase/xan_DH_MoCoBD1"/>
</dbReference>
<keyword evidence="2" id="KW-0560">Oxidoreductase</keyword>
<evidence type="ECO:0000256" key="1">
    <source>
        <dbReference type="ARBA" id="ARBA00022505"/>
    </source>
</evidence>
<dbReference type="InterPro" id="IPR046867">
    <property type="entry name" value="AldOxase/xan_DH_MoCoBD2"/>
</dbReference>
<dbReference type="Proteomes" id="UP001589670">
    <property type="component" value="Unassembled WGS sequence"/>
</dbReference>
<feature type="domain" description="Aldehyde oxidase/xanthine dehydrogenase a/b hammerhead" evidence="4">
    <location>
        <begin position="23"/>
        <end position="134"/>
    </location>
</feature>
<evidence type="ECO:0000259" key="4">
    <source>
        <dbReference type="SMART" id="SM01008"/>
    </source>
</evidence>